<dbReference type="InterPro" id="IPR041682">
    <property type="entry name" value="AAA_14"/>
</dbReference>
<protein>
    <submittedName>
        <fullName evidence="2">ATP-binding protein</fullName>
    </submittedName>
</protein>
<feature type="domain" description="AAA+ ATPase" evidence="1">
    <location>
        <begin position="16"/>
        <end position="134"/>
    </location>
</feature>
<evidence type="ECO:0000313" key="2">
    <source>
        <dbReference type="EMBL" id="MBK7425090.1"/>
    </source>
</evidence>
<dbReference type="Pfam" id="PF13173">
    <property type="entry name" value="AAA_14"/>
    <property type="match status" value="1"/>
</dbReference>
<dbReference type="Gene3D" id="3.40.50.300">
    <property type="entry name" value="P-loop containing nucleotide triphosphate hydrolases"/>
    <property type="match status" value="1"/>
</dbReference>
<dbReference type="AlphaFoldDB" id="A0A9D7IEE7"/>
<evidence type="ECO:0000313" key="3">
    <source>
        <dbReference type="Proteomes" id="UP000886602"/>
    </source>
</evidence>
<accession>A0A9D7IEE7</accession>
<dbReference type="InterPro" id="IPR025420">
    <property type="entry name" value="DUF4143"/>
</dbReference>
<organism evidence="2 3">
    <name type="scientific">Candidatus Propionivibrio dominans</name>
    <dbReference type="NCBI Taxonomy" id="2954373"/>
    <lineage>
        <taxon>Bacteria</taxon>
        <taxon>Pseudomonadati</taxon>
        <taxon>Pseudomonadota</taxon>
        <taxon>Betaproteobacteria</taxon>
        <taxon>Rhodocyclales</taxon>
        <taxon>Rhodocyclaceae</taxon>
        <taxon>Propionivibrio</taxon>
    </lineage>
</organism>
<keyword evidence="2" id="KW-0067">ATP-binding</keyword>
<dbReference type="Proteomes" id="UP000886602">
    <property type="component" value="Unassembled WGS sequence"/>
</dbReference>
<sequence>MIVRKAETSIRQTLADVAAVVLLGPRQVGKTTLARHIAANWPGGTVYLDLERPADRLRLDDADSYLRAQRGKLVILDEIHRAPGVFDTLRGIIDDNRQAGQRNGQFLLLGSAALDLMRQSSETLAGRVAYLDIAPFDIGEATAAGLDANTLWLRGGFPDSLLARDERRSLDWRRNFIRSYLERDVPMFAPRLPAETIGRLWTMLAHQQGSLLNQFRLAAALGVANPTVDRYIDLLVDLQLLRRLRPWGGNVGKRLIKSPKVYVRDSGILHGLLELETLDDLLGHPVCGLSFEGHCIENLVLAAAPRRVPYFYRTHAGAEIDLLLEKGGQPDIAIEIRRSSAPSPAKGFAQACDDLRIAQRYVVYPGSEKFALRHGAQAIGLAELASQLHAESVV</sequence>
<proteinExistence type="predicted"/>
<dbReference type="PANTHER" id="PTHR43566">
    <property type="entry name" value="CONSERVED PROTEIN"/>
    <property type="match status" value="1"/>
</dbReference>
<gene>
    <name evidence="2" type="ORF">IPJ48_19535</name>
</gene>
<comment type="caution">
    <text evidence="2">The sequence shown here is derived from an EMBL/GenBank/DDBJ whole genome shotgun (WGS) entry which is preliminary data.</text>
</comment>
<dbReference type="InterPro" id="IPR027417">
    <property type="entry name" value="P-loop_NTPase"/>
</dbReference>
<name>A0A9D7IEE7_9RHOO</name>
<keyword evidence="2" id="KW-0547">Nucleotide-binding</keyword>
<evidence type="ECO:0000259" key="1">
    <source>
        <dbReference type="SMART" id="SM00382"/>
    </source>
</evidence>
<dbReference type="GO" id="GO:0005524">
    <property type="term" value="F:ATP binding"/>
    <property type="evidence" value="ECO:0007669"/>
    <property type="project" value="UniProtKB-KW"/>
</dbReference>
<dbReference type="SUPFAM" id="SSF52540">
    <property type="entry name" value="P-loop containing nucleoside triphosphate hydrolases"/>
    <property type="match status" value="1"/>
</dbReference>
<dbReference type="SMART" id="SM00382">
    <property type="entry name" value="AAA"/>
    <property type="match status" value="1"/>
</dbReference>
<dbReference type="Pfam" id="PF13635">
    <property type="entry name" value="DUF4143"/>
    <property type="match status" value="1"/>
</dbReference>
<dbReference type="CDD" id="cd00009">
    <property type="entry name" value="AAA"/>
    <property type="match status" value="1"/>
</dbReference>
<dbReference type="EMBL" id="JADJNC010000060">
    <property type="protein sequence ID" value="MBK7425090.1"/>
    <property type="molecule type" value="Genomic_DNA"/>
</dbReference>
<dbReference type="PANTHER" id="PTHR43566:SF2">
    <property type="entry name" value="DUF4143 DOMAIN-CONTAINING PROTEIN"/>
    <property type="match status" value="1"/>
</dbReference>
<reference evidence="2" key="1">
    <citation type="submission" date="2020-10" db="EMBL/GenBank/DDBJ databases">
        <title>Connecting structure to function with the recovery of over 1000 high-quality activated sludge metagenome-assembled genomes encoding full-length rRNA genes using long-read sequencing.</title>
        <authorList>
            <person name="Singleton C.M."/>
            <person name="Petriglieri F."/>
            <person name="Kristensen J.M."/>
            <person name="Kirkegaard R.H."/>
            <person name="Michaelsen T.Y."/>
            <person name="Andersen M.H."/>
            <person name="Karst S.M."/>
            <person name="Dueholm M.S."/>
            <person name="Nielsen P.H."/>
            <person name="Albertsen M."/>
        </authorList>
    </citation>
    <scope>NUCLEOTIDE SEQUENCE</scope>
    <source>
        <strain evidence="2">EsbW_18-Q3-R4-48_MAXAC.044</strain>
    </source>
</reference>
<dbReference type="InterPro" id="IPR003593">
    <property type="entry name" value="AAA+_ATPase"/>
</dbReference>